<keyword evidence="1" id="KW-0472">Membrane</keyword>
<dbReference type="EMBL" id="BMEA01000002">
    <property type="protein sequence ID" value="GGB84858.1"/>
    <property type="molecule type" value="Genomic_DNA"/>
</dbReference>
<comment type="caution">
    <text evidence="2">The sequence shown here is derived from an EMBL/GenBank/DDBJ whole genome shotgun (WGS) entry which is preliminary data.</text>
</comment>
<proteinExistence type="predicted"/>
<reference evidence="2" key="2">
    <citation type="submission" date="2020-09" db="EMBL/GenBank/DDBJ databases">
        <authorList>
            <person name="Sun Q."/>
            <person name="Zhou Y."/>
        </authorList>
    </citation>
    <scope>NUCLEOTIDE SEQUENCE</scope>
    <source>
        <strain evidence="2">CGMCC 1.10749</strain>
    </source>
</reference>
<evidence type="ECO:0000256" key="1">
    <source>
        <dbReference type="SAM" id="Phobius"/>
    </source>
</evidence>
<keyword evidence="1" id="KW-1133">Transmembrane helix</keyword>
<reference evidence="2" key="1">
    <citation type="journal article" date="2014" name="Int. J. Syst. Evol. Microbiol.">
        <title>Complete genome sequence of Corynebacterium casei LMG S-19264T (=DSM 44701T), isolated from a smear-ripened cheese.</title>
        <authorList>
            <consortium name="US DOE Joint Genome Institute (JGI-PGF)"/>
            <person name="Walter F."/>
            <person name="Albersmeier A."/>
            <person name="Kalinowski J."/>
            <person name="Ruckert C."/>
        </authorList>
    </citation>
    <scope>NUCLEOTIDE SEQUENCE</scope>
    <source>
        <strain evidence="2">CGMCC 1.10749</strain>
    </source>
</reference>
<keyword evidence="1" id="KW-0812">Transmembrane</keyword>
<dbReference type="Proteomes" id="UP000628079">
    <property type="component" value="Unassembled WGS sequence"/>
</dbReference>
<dbReference type="RefSeq" id="WP_229708665.1">
    <property type="nucleotide sequence ID" value="NZ_BMEA01000002.1"/>
</dbReference>
<evidence type="ECO:0000313" key="2">
    <source>
        <dbReference type="EMBL" id="GGB84858.1"/>
    </source>
</evidence>
<dbReference type="InterPro" id="IPR010718">
    <property type="entry name" value="DUF1294"/>
</dbReference>
<dbReference type="AlphaFoldDB" id="A0A8H9FU19"/>
<protein>
    <recommendedName>
        <fullName evidence="4">DUF1294 domain-containing protein</fullName>
    </recommendedName>
</protein>
<feature type="transmembrane region" description="Helical" evidence="1">
    <location>
        <begin position="125"/>
        <end position="144"/>
    </location>
</feature>
<dbReference type="Pfam" id="PF06961">
    <property type="entry name" value="DUF1294"/>
    <property type="match status" value="1"/>
</dbReference>
<gene>
    <name evidence="2" type="ORF">GCM10011314_25650</name>
</gene>
<accession>A0A8H9FU19</accession>
<evidence type="ECO:0000313" key="3">
    <source>
        <dbReference type="Proteomes" id="UP000628079"/>
    </source>
</evidence>
<feature type="transmembrane region" description="Helical" evidence="1">
    <location>
        <begin position="60"/>
        <end position="78"/>
    </location>
</feature>
<name>A0A8H9FU19_9MICO</name>
<sequence>MDSRARRRASAVRYVGSDRAATTRRASTPRRRSVRPQFAVALAFMACVLVLAFLGEVPAWTVGGYAALSGVAFLTYRADKAAARQGARRTPESTLHGIDLLGGWPGGLVARHVLRHKTTKQPFRTVFWVTVVANCAALAAFVVVG</sequence>
<feature type="transmembrane region" description="Helical" evidence="1">
    <location>
        <begin position="34"/>
        <end position="54"/>
    </location>
</feature>
<evidence type="ECO:0008006" key="4">
    <source>
        <dbReference type="Google" id="ProtNLM"/>
    </source>
</evidence>
<organism evidence="2 3">
    <name type="scientific">Knoellia flava</name>
    <dbReference type="NCBI Taxonomy" id="913969"/>
    <lineage>
        <taxon>Bacteria</taxon>
        <taxon>Bacillati</taxon>
        <taxon>Actinomycetota</taxon>
        <taxon>Actinomycetes</taxon>
        <taxon>Micrococcales</taxon>
        <taxon>Intrasporangiaceae</taxon>
        <taxon>Knoellia</taxon>
    </lineage>
</organism>